<dbReference type="AlphaFoldDB" id="O58199"/>
<sequence>MTDVSSEYTSSSGTAITASFLISLSSSTKFSLSFSNSSTPFPVSTYTFEISLRDRRPNLACINPSFTLSGGKSIEIVNMSRNSFNSSSFFFSSISSKFSISSLSSSKISDFTLSLTSSLSLSGSMEFILSESSLTLS</sequence>
<protein>
    <submittedName>
        <fullName evidence="1">Uncharacterized protein</fullName>
    </submittedName>
</protein>
<name>O58199_PYRHO</name>
<proteinExistence type="predicted"/>
<dbReference type="Proteomes" id="UP000000752">
    <property type="component" value="Chromosome"/>
</dbReference>
<reference evidence="1 2" key="1">
    <citation type="journal article" date="1998" name="DNA Res.">
        <title>Complete sequence and gene organization of the genome of a hyper-thermophilic archaebacterium, Pyrococcus horikoshii OT3.</title>
        <authorList>
            <person name="Kawarabayasi Y."/>
            <person name="Sawada M."/>
            <person name="Horikawa H."/>
            <person name="Haikawa Y."/>
            <person name="Hino Y."/>
            <person name="Yamamoto S."/>
            <person name="Sekine M."/>
            <person name="Baba S."/>
            <person name="Kosugi H."/>
            <person name="Hosoyama A."/>
            <person name="Nagai Y."/>
            <person name="Sakai M."/>
            <person name="Ogura K."/>
            <person name="Otuka R."/>
            <person name="Nakazawa H."/>
            <person name="Takamiya M."/>
            <person name="Ohfuku Y."/>
            <person name="Funahashi T."/>
            <person name="Tanaka T."/>
            <person name="Kudoh Y."/>
            <person name="Yamazaki J."/>
            <person name="Kushida N."/>
            <person name="Oguchi A."/>
            <person name="Aoki K."/>
            <person name="Nakamura Y."/>
            <person name="Robb T.F."/>
            <person name="Horikoshi K."/>
            <person name="Masuchi Y."/>
            <person name="Shizuya H."/>
            <person name="Kikuchi H."/>
        </authorList>
    </citation>
    <scope>NUCLEOTIDE SEQUENCE [LARGE SCALE GENOMIC DNA]</scope>
    <source>
        <strain evidence="2">ATCC 700860 / DSM 12428 / JCM 9974 / NBRC 100139 / OT-3</strain>
    </source>
</reference>
<dbReference type="EnsemblBacteria" id="BAA29565">
    <property type="protein sequence ID" value="BAA29565"/>
    <property type="gene ID" value="BAA29565"/>
</dbReference>
<organism evidence="1 2">
    <name type="scientific">Pyrococcus horikoshii (strain ATCC 700860 / DSM 12428 / JCM 9974 / NBRC 100139 / OT-3)</name>
    <dbReference type="NCBI Taxonomy" id="70601"/>
    <lineage>
        <taxon>Archaea</taxon>
        <taxon>Methanobacteriati</taxon>
        <taxon>Methanobacteriota</taxon>
        <taxon>Thermococci</taxon>
        <taxon>Thermococcales</taxon>
        <taxon>Thermococcaceae</taxon>
        <taxon>Pyrococcus</taxon>
    </lineage>
</organism>
<evidence type="ECO:0000313" key="2">
    <source>
        <dbReference type="Proteomes" id="UP000000752"/>
    </source>
</evidence>
<dbReference type="KEGG" id="pho:PH0477"/>
<accession>O58199</accession>
<evidence type="ECO:0000313" key="1">
    <source>
        <dbReference type="EMBL" id="BAA29565.1"/>
    </source>
</evidence>
<dbReference type="PIR" id="H71159">
    <property type="entry name" value="H71159"/>
</dbReference>
<gene>
    <name evidence="1" type="ordered locus">PH0477</name>
</gene>
<keyword evidence="2" id="KW-1185">Reference proteome</keyword>
<dbReference type="EMBL" id="BA000001">
    <property type="protein sequence ID" value="BAA29565.1"/>
    <property type="molecule type" value="Genomic_DNA"/>
</dbReference>